<gene>
    <name evidence="6" type="ORF">BCV30_19125</name>
</gene>
<evidence type="ECO:0000313" key="7">
    <source>
        <dbReference type="Proteomes" id="UP000235778"/>
    </source>
</evidence>
<accession>A0A2N7BJ46</accession>
<evidence type="ECO:0000313" key="6">
    <source>
        <dbReference type="EMBL" id="PME56560.1"/>
    </source>
</evidence>
<proteinExistence type="predicted"/>
<dbReference type="RefSeq" id="WP_102269131.1">
    <property type="nucleotide sequence ID" value="NZ_MCSH01000172.1"/>
</dbReference>
<dbReference type="Proteomes" id="UP000235778">
    <property type="component" value="Unassembled WGS sequence"/>
</dbReference>
<reference evidence="7" key="1">
    <citation type="submission" date="2016-07" db="EMBL/GenBank/DDBJ databases">
        <title>Nontailed viruses are major unrecognized killers of bacteria in the ocean.</title>
        <authorList>
            <person name="Kauffman K."/>
            <person name="Hussain F."/>
            <person name="Yang J."/>
            <person name="Arevalo P."/>
            <person name="Brown J."/>
            <person name="Cutler M."/>
            <person name="Kelly L."/>
            <person name="Polz M.F."/>
        </authorList>
    </citation>
    <scope>NUCLEOTIDE SEQUENCE [LARGE SCALE GENOMIC DNA]</scope>
    <source>
        <strain evidence="7">10N.286.55.C1</strain>
    </source>
</reference>
<dbReference type="Gene3D" id="3.40.50.20">
    <property type="match status" value="1"/>
</dbReference>
<sequence>MYVLLMKWDALVFNALVDHDVNVILVGDEWDEKWIPPSAYQQCYRYLKLNNFNSIEMLSSLYHDLLALEVSVDHVLWNNELAVSAGGFLRECFSIDGMKSHFVLSARDKRAMRHALKEKAYSVEFASIPCLFGHSIESLDASFLNRAPYVLKPSSAAGSLLTRIVEPDEDKECLLLDAWEQGDWGPYRSKSMIAESIIHGDEYHADGCITHGELKLVSVSKYFDKHVHSDNRRGQDGSFVLPRVAHELFYQNAEQLVGDALASMGYNNTTFHLEFIYDGSQFHFLESAARVGGSGALIKSIEFATGINISRYFVSELLNKPYHEAVPRGDYVGFTNVVPSHKGVVKSLPDYNVIGERVGLLWHQCHFKVDDHVDPSLGQYRWGNQIVFGRDSEQALLESFWHLHRNAQVQLV</sequence>
<dbReference type="PROSITE" id="PS50975">
    <property type="entry name" value="ATP_GRASP"/>
    <property type="match status" value="1"/>
</dbReference>
<organism evidence="6 7">
    <name type="scientific">Vibrio lentus</name>
    <dbReference type="NCBI Taxonomy" id="136468"/>
    <lineage>
        <taxon>Bacteria</taxon>
        <taxon>Pseudomonadati</taxon>
        <taxon>Pseudomonadota</taxon>
        <taxon>Gammaproteobacteria</taxon>
        <taxon>Vibrionales</taxon>
        <taxon>Vibrionaceae</taxon>
        <taxon>Vibrio</taxon>
    </lineage>
</organism>
<dbReference type="GO" id="GO:0046872">
    <property type="term" value="F:metal ion binding"/>
    <property type="evidence" value="ECO:0007669"/>
    <property type="project" value="InterPro"/>
</dbReference>
<evidence type="ECO:0000256" key="3">
    <source>
        <dbReference type="ARBA" id="ARBA00022840"/>
    </source>
</evidence>
<feature type="domain" description="ATP-grasp" evidence="5">
    <location>
        <begin position="120"/>
        <end position="318"/>
    </location>
</feature>
<comment type="caution">
    <text evidence="6">The sequence shown here is derived from an EMBL/GenBank/DDBJ whole genome shotgun (WGS) entry which is preliminary data.</text>
</comment>
<dbReference type="GO" id="GO:0016874">
    <property type="term" value="F:ligase activity"/>
    <property type="evidence" value="ECO:0007669"/>
    <property type="project" value="UniProtKB-KW"/>
</dbReference>
<dbReference type="Pfam" id="PF13535">
    <property type="entry name" value="ATP-grasp_4"/>
    <property type="match status" value="1"/>
</dbReference>
<evidence type="ECO:0000256" key="4">
    <source>
        <dbReference type="PROSITE-ProRule" id="PRU00409"/>
    </source>
</evidence>
<dbReference type="PANTHER" id="PTHR43585:SF2">
    <property type="entry name" value="ATP-GRASP ENZYME FSQD"/>
    <property type="match status" value="1"/>
</dbReference>
<evidence type="ECO:0000256" key="1">
    <source>
        <dbReference type="ARBA" id="ARBA00022598"/>
    </source>
</evidence>
<dbReference type="PANTHER" id="PTHR43585">
    <property type="entry name" value="FUMIPYRROLE BIOSYNTHESIS PROTEIN C"/>
    <property type="match status" value="1"/>
</dbReference>
<dbReference type="EMBL" id="MCSI01000176">
    <property type="protein sequence ID" value="PME56560.1"/>
    <property type="molecule type" value="Genomic_DNA"/>
</dbReference>
<keyword evidence="3 4" id="KW-0067">ATP-binding</keyword>
<evidence type="ECO:0000256" key="2">
    <source>
        <dbReference type="ARBA" id="ARBA00022741"/>
    </source>
</evidence>
<dbReference type="SUPFAM" id="SSF56059">
    <property type="entry name" value="Glutathione synthetase ATP-binding domain-like"/>
    <property type="match status" value="1"/>
</dbReference>
<dbReference type="AlphaFoldDB" id="A0A2N7BJ46"/>
<dbReference type="InterPro" id="IPR052032">
    <property type="entry name" value="ATP-dep_AA_Ligase"/>
</dbReference>
<dbReference type="GO" id="GO:0005524">
    <property type="term" value="F:ATP binding"/>
    <property type="evidence" value="ECO:0007669"/>
    <property type="project" value="UniProtKB-UniRule"/>
</dbReference>
<keyword evidence="2 4" id="KW-0547">Nucleotide-binding</keyword>
<keyword evidence="1" id="KW-0436">Ligase</keyword>
<protein>
    <recommendedName>
        <fullName evidence="5">ATP-grasp domain-containing protein</fullName>
    </recommendedName>
</protein>
<evidence type="ECO:0000259" key="5">
    <source>
        <dbReference type="PROSITE" id="PS50975"/>
    </source>
</evidence>
<dbReference type="InterPro" id="IPR011761">
    <property type="entry name" value="ATP-grasp"/>
</dbReference>
<dbReference type="Gene3D" id="3.30.470.20">
    <property type="entry name" value="ATP-grasp fold, B domain"/>
    <property type="match status" value="1"/>
</dbReference>
<name>A0A2N7BJ46_9VIBR</name>